<dbReference type="InterPro" id="IPR003663">
    <property type="entry name" value="Sugar/inositol_transpt"/>
</dbReference>
<dbReference type="Proteomes" id="UP000287972">
    <property type="component" value="Unassembled WGS sequence"/>
</dbReference>
<feature type="transmembrane region" description="Helical" evidence="9">
    <location>
        <begin position="157"/>
        <end position="179"/>
    </location>
</feature>
<feature type="transmembrane region" description="Helical" evidence="9">
    <location>
        <begin position="415"/>
        <end position="440"/>
    </location>
</feature>
<keyword evidence="4 9" id="KW-0812">Transmembrane</keyword>
<evidence type="ECO:0000256" key="1">
    <source>
        <dbReference type="ARBA" id="ARBA00004141"/>
    </source>
</evidence>
<feature type="transmembrane region" description="Helical" evidence="9">
    <location>
        <begin position="376"/>
        <end position="395"/>
    </location>
</feature>
<feature type="compositionally biased region" description="Polar residues" evidence="8">
    <location>
        <begin position="1"/>
        <end position="10"/>
    </location>
</feature>
<evidence type="ECO:0000256" key="5">
    <source>
        <dbReference type="ARBA" id="ARBA00022989"/>
    </source>
</evidence>
<keyword evidence="12" id="KW-1185">Reference proteome</keyword>
<dbReference type="InterPro" id="IPR050360">
    <property type="entry name" value="MFS_Sugar_Transporters"/>
</dbReference>
<dbReference type="InterPro" id="IPR005828">
    <property type="entry name" value="MFS_sugar_transport-like"/>
</dbReference>
<dbReference type="AlphaFoldDB" id="A0A428RMP4"/>
<feature type="transmembrane region" description="Helical" evidence="9">
    <location>
        <begin position="102"/>
        <end position="124"/>
    </location>
</feature>
<keyword evidence="5 9" id="KW-1133">Transmembrane helix</keyword>
<dbReference type="PANTHER" id="PTHR48022">
    <property type="entry name" value="PLASTIDIC GLUCOSE TRANSPORTER 4"/>
    <property type="match status" value="1"/>
</dbReference>
<feature type="compositionally biased region" description="Basic and acidic residues" evidence="8">
    <location>
        <begin position="15"/>
        <end position="29"/>
    </location>
</feature>
<evidence type="ECO:0000256" key="8">
    <source>
        <dbReference type="SAM" id="MobiDB-lite"/>
    </source>
</evidence>
<evidence type="ECO:0000259" key="10">
    <source>
        <dbReference type="PROSITE" id="PS50850"/>
    </source>
</evidence>
<dbReference type="PROSITE" id="PS50850">
    <property type="entry name" value="MFS"/>
    <property type="match status" value="1"/>
</dbReference>
<dbReference type="GO" id="GO:0005351">
    <property type="term" value="F:carbohydrate:proton symporter activity"/>
    <property type="evidence" value="ECO:0007669"/>
    <property type="project" value="TreeGrafter"/>
</dbReference>
<feature type="transmembrane region" description="Helical" evidence="9">
    <location>
        <begin position="314"/>
        <end position="336"/>
    </location>
</feature>
<feature type="transmembrane region" description="Helical" evidence="9">
    <location>
        <begin position="348"/>
        <end position="369"/>
    </location>
</feature>
<gene>
    <name evidence="11" type="ORF">CEP51_007890</name>
</gene>
<evidence type="ECO:0000256" key="2">
    <source>
        <dbReference type="ARBA" id="ARBA00010992"/>
    </source>
</evidence>
<protein>
    <recommendedName>
        <fullName evidence="10">Major facilitator superfamily (MFS) profile domain-containing protein</fullName>
    </recommendedName>
</protein>
<evidence type="ECO:0000256" key="6">
    <source>
        <dbReference type="ARBA" id="ARBA00023136"/>
    </source>
</evidence>
<feature type="region of interest" description="Disordered" evidence="8">
    <location>
        <begin position="1"/>
        <end position="31"/>
    </location>
</feature>
<evidence type="ECO:0000313" key="12">
    <source>
        <dbReference type="Proteomes" id="UP000287972"/>
    </source>
</evidence>
<comment type="subcellular location">
    <subcellularLocation>
        <location evidence="1">Membrane</location>
        <topology evidence="1">Multi-pass membrane protein</topology>
    </subcellularLocation>
</comment>
<feature type="transmembrane region" description="Helical" evidence="9">
    <location>
        <begin position="191"/>
        <end position="210"/>
    </location>
</feature>
<feature type="transmembrane region" description="Helical" evidence="9">
    <location>
        <begin position="53"/>
        <end position="72"/>
    </location>
</feature>
<dbReference type="InterPro" id="IPR036259">
    <property type="entry name" value="MFS_trans_sf"/>
</dbReference>
<evidence type="ECO:0000256" key="7">
    <source>
        <dbReference type="RuleBase" id="RU003346"/>
    </source>
</evidence>
<dbReference type="Pfam" id="PF00083">
    <property type="entry name" value="Sugar_tr"/>
    <property type="match status" value="1"/>
</dbReference>
<dbReference type="InterPro" id="IPR020846">
    <property type="entry name" value="MFS_dom"/>
</dbReference>
<dbReference type="Gene3D" id="1.20.1250.20">
    <property type="entry name" value="MFS general substrate transporter like domains"/>
    <property type="match status" value="1"/>
</dbReference>
<feature type="transmembrane region" description="Helical" evidence="9">
    <location>
        <begin position="452"/>
        <end position="469"/>
    </location>
</feature>
<keyword evidence="6 9" id="KW-0472">Membrane</keyword>
<dbReference type="FunFam" id="1.20.1250.20:FF:000078">
    <property type="entry name" value="MFS maltose transporter, putative"/>
    <property type="match status" value="1"/>
</dbReference>
<dbReference type="NCBIfam" id="TIGR00879">
    <property type="entry name" value="SP"/>
    <property type="match status" value="1"/>
</dbReference>
<comment type="caution">
    <text evidence="11">The sequence shown here is derived from an EMBL/GenBank/DDBJ whole genome shotgun (WGS) entry which is preliminary data.</text>
</comment>
<feature type="transmembrane region" description="Helical" evidence="9">
    <location>
        <begin position="133"/>
        <end position="151"/>
    </location>
</feature>
<dbReference type="PANTHER" id="PTHR48022:SF2">
    <property type="entry name" value="PLASTIDIC GLUCOSE TRANSPORTER 4"/>
    <property type="match status" value="1"/>
</dbReference>
<organism evidence="11 12">
    <name type="scientific">Fusarium floridanum</name>
    <dbReference type="NCBI Taxonomy" id="1325733"/>
    <lineage>
        <taxon>Eukaryota</taxon>
        <taxon>Fungi</taxon>
        <taxon>Dikarya</taxon>
        <taxon>Ascomycota</taxon>
        <taxon>Pezizomycotina</taxon>
        <taxon>Sordariomycetes</taxon>
        <taxon>Hypocreomycetidae</taxon>
        <taxon>Hypocreales</taxon>
        <taxon>Nectriaceae</taxon>
        <taxon>Fusarium</taxon>
        <taxon>Fusarium solani species complex</taxon>
    </lineage>
</organism>
<feature type="transmembrane region" description="Helical" evidence="9">
    <location>
        <begin position="230"/>
        <end position="251"/>
    </location>
</feature>
<feature type="domain" description="Major facilitator superfamily (MFS) profile" evidence="10">
    <location>
        <begin position="56"/>
        <end position="503"/>
    </location>
</feature>
<feature type="transmembrane region" description="Helical" evidence="9">
    <location>
        <begin position="481"/>
        <end position="497"/>
    </location>
</feature>
<evidence type="ECO:0000256" key="9">
    <source>
        <dbReference type="SAM" id="Phobius"/>
    </source>
</evidence>
<name>A0A428RMP4_9HYPO</name>
<sequence>MDDKSISNTHVEMGGLDKRSEKSSHRLDDAADQANHVETTLSIRDAFRYYWKAVSWSVGVTSATIMDSYMVLLSNSFYAQPQFQKQFGEQLPNGNYSIPARWQVGVSMAGLCGLIIGVFSNGYFADKWGLRRLMIASHAALLGFVFILFFAENIATILVGGFFLSIPCGIFAAASPTYAADIAPLRLKGYLTVYVNLCWVMGKLICFGILSGTLSLNSKWAYKIPYAIQWAWPVPMALITYFAPESPWWLVRKGRYEEAERSLSRLVSAPLDIIDPKDTLAMITRTVEGERRGQQIQGSYLDCFKGSNLRRTEIAMISWGCQILPGLVIQNYITYFFTLAGLATADSFYLSIGNAGLAFVGTVSSWFVMTKFGWRTIYLGGLCAMVPIMGLVAFLDFATETSRGAAVRWAQCSLLLIWFFIYGISIGPIPYGIAVNVGAANLRTKTIALGRNTYYFLSIINTIVSPYMLNPSELDLKGKAAFLPWGLTMCMIAWTYFRLPELKGMTQETLNSLFEAKVPARKFLKESKRYQE</sequence>
<dbReference type="EMBL" id="NKCL01000195">
    <property type="protein sequence ID" value="RSL78807.1"/>
    <property type="molecule type" value="Genomic_DNA"/>
</dbReference>
<evidence type="ECO:0000256" key="4">
    <source>
        <dbReference type="ARBA" id="ARBA00022692"/>
    </source>
</evidence>
<evidence type="ECO:0000313" key="11">
    <source>
        <dbReference type="EMBL" id="RSL78807.1"/>
    </source>
</evidence>
<dbReference type="SUPFAM" id="SSF103473">
    <property type="entry name" value="MFS general substrate transporter"/>
    <property type="match status" value="1"/>
</dbReference>
<evidence type="ECO:0000256" key="3">
    <source>
        <dbReference type="ARBA" id="ARBA00022448"/>
    </source>
</evidence>
<dbReference type="GO" id="GO:0016020">
    <property type="term" value="C:membrane"/>
    <property type="evidence" value="ECO:0007669"/>
    <property type="project" value="UniProtKB-SubCell"/>
</dbReference>
<keyword evidence="3 7" id="KW-0813">Transport</keyword>
<reference evidence="11 12" key="1">
    <citation type="submission" date="2017-06" db="EMBL/GenBank/DDBJ databases">
        <title>Comparative genomic analysis of Ambrosia Fusariam Clade fungi.</title>
        <authorList>
            <person name="Stajich J.E."/>
            <person name="Carrillo J."/>
            <person name="Kijimoto T."/>
            <person name="Eskalen A."/>
            <person name="O'Donnell K."/>
            <person name="Kasson M."/>
        </authorList>
    </citation>
    <scope>NUCLEOTIDE SEQUENCE [LARGE SCALE GENOMIC DNA]</scope>
    <source>
        <strain evidence="11 12">NRRL62606</strain>
    </source>
</reference>
<accession>A0A428RMP4</accession>
<proteinExistence type="inferred from homology"/>
<comment type="similarity">
    <text evidence="2 7">Belongs to the major facilitator superfamily. Sugar transporter (TC 2.A.1.1) family.</text>
</comment>